<dbReference type="SFLD" id="SFLDS00003">
    <property type="entry name" value="Haloacid_Dehalogenase"/>
    <property type="match status" value="1"/>
</dbReference>
<dbReference type="EMBL" id="MIQE01000006">
    <property type="protein sequence ID" value="OFA12505.1"/>
    <property type="molecule type" value="Genomic_DNA"/>
</dbReference>
<organism evidence="1 2">
    <name type="scientific">Lentilactobacillus sunkii</name>
    <dbReference type="NCBI Taxonomy" id="481719"/>
    <lineage>
        <taxon>Bacteria</taxon>
        <taxon>Bacillati</taxon>
        <taxon>Bacillota</taxon>
        <taxon>Bacilli</taxon>
        <taxon>Lactobacillales</taxon>
        <taxon>Lactobacillaceae</taxon>
        <taxon>Lentilactobacillus</taxon>
    </lineage>
</organism>
<gene>
    <name evidence="1" type="primary">yidA_1</name>
    <name evidence="1" type="ORF">LASUN_04430</name>
</gene>
<dbReference type="SFLD" id="SFLDG01140">
    <property type="entry name" value="C2.B:_Phosphomannomutase_and_P"/>
    <property type="match status" value="1"/>
</dbReference>
<sequence>MIKMVALDLDGTLLTSDKTISKGNEQALKAIHNDGVKVVLCTGRPINAIWRFIEQLGLTEDLDYTITFNGALVVHNNDKAELAKSGIEKADLVPLHNFVKAENAPLDILDFQQVYPMTDLKHSMYQQQFKGNIDFVPRAFSDLSTSDEYSKAIVSDQPELLDRYQSAMDDTLRSQYHIVRSQPQIMEFLAPGMDKVVGLKALLDHFDMDFNNLMAFGDAENDLGMIKNAEIGVVMENGQLPVKEAGDVITGNNDDDGVAQFVNKYFG</sequence>
<dbReference type="CDD" id="cd07516">
    <property type="entry name" value="HAD_Pase"/>
    <property type="match status" value="1"/>
</dbReference>
<dbReference type="GO" id="GO:0000287">
    <property type="term" value="F:magnesium ion binding"/>
    <property type="evidence" value="ECO:0007669"/>
    <property type="project" value="TreeGrafter"/>
</dbReference>
<dbReference type="Gene3D" id="3.30.1240.10">
    <property type="match status" value="1"/>
</dbReference>
<dbReference type="PANTHER" id="PTHR10000">
    <property type="entry name" value="PHOSPHOSERINE PHOSPHATASE"/>
    <property type="match status" value="1"/>
</dbReference>
<dbReference type="InterPro" id="IPR036412">
    <property type="entry name" value="HAD-like_sf"/>
</dbReference>
<protein>
    <submittedName>
        <fullName evidence="1">Sugar phosphatase YidA</fullName>
        <ecNumber evidence="1">3.1.3.23</ecNumber>
    </submittedName>
</protein>
<dbReference type="EC" id="3.1.3.23" evidence="1"/>
<dbReference type="NCBIfam" id="TIGR01484">
    <property type="entry name" value="HAD-SF-IIB"/>
    <property type="match status" value="1"/>
</dbReference>
<proteinExistence type="predicted"/>
<evidence type="ECO:0000313" key="1">
    <source>
        <dbReference type="EMBL" id="OFA12505.1"/>
    </source>
</evidence>
<evidence type="ECO:0000313" key="2">
    <source>
        <dbReference type="Proteomes" id="UP000177010"/>
    </source>
</evidence>
<comment type="caution">
    <text evidence="1">The sequence shown here is derived from an EMBL/GenBank/DDBJ whole genome shotgun (WGS) entry which is preliminary data.</text>
</comment>
<dbReference type="GO" id="GO:0005829">
    <property type="term" value="C:cytosol"/>
    <property type="evidence" value="ECO:0007669"/>
    <property type="project" value="TreeGrafter"/>
</dbReference>
<reference evidence="1 2" key="1">
    <citation type="submission" date="2016-09" db="EMBL/GenBank/DDBJ databases">
        <title>Genome Sequence of Lactobacillus sunkii Strain CG01.</title>
        <authorList>
            <person name="Poehlein A."/>
            <person name="Gabris C."/>
            <person name="Bengelsdorf F.R."/>
            <person name="Duerre P."/>
            <person name="Daniel R."/>
        </authorList>
    </citation>
    <scope>NUCLEOTIDE SEQUENCE [LARGE SCALE GENOMIC DNA]</scope>
    <source>
        <strain evidence="1 2">CG_D</strain>
    </source>
</reference>
<name>A0A1E7XHA4_9LACO</name>
<dbReference type="Gene3D" id="3.40.50.1000">
    <property type="entry name" value="HAD superfamily/HAD-like"/>
    <property type="match status" value="1"/>
</dbReference>
<dbReference type="PANTHER" id="PTHR10000:SF8">
    <property type="entry name" value="HAD SUPERFAMILY HYDROLASE-LIKE, TYPE 3"/>
    <property type="match status" value="1"/>
</dbReference>
<dbReference type="AlphaFoldDB" id="A0A1E7XHA4"/>
<dbReference type="NCBIfam" id="TIGR00099">
    <property type="entry name" value="Cof-subfamily"/>
    <property type="match status" value="1"/>
</dbReference>
<dbReference type="InterPro" id="IPR023214">
    <property type="entry name" value="HAD_sf"/>
</dbReference>
<dbReference type="InterPro" id="IPR006379">
    <property type="entry name" value="HAD-SF_hydro_IIB"/>
</dbReference>
<dbReference type="SUPFAM" id="SSF56784">
    <property type="entry name" value="HAD-like"/>
    <property type="match status" value="1"/>
</dbReference>
<dbReference type="PROSITE" id="PS01229">
    <property type="entry name" value="COF_2"/>
    <property type="match status" value="1"/>
</dbReference>
<dbReference type="STRING" id="481719.LASUN_04430"/>
<keyword evidence="1" id="KW-0378">Hydrolase</keyword>
<dbReference type="InterPro" id="IPR000150">
    <property type="entry name" value="Cof"/>
</dbReference>
<dbReference type="GO" id="GO:0050308">
    <property type="term" value="F:sugar-phosphatase activity"/>
    <property type="evidence" value="ECO:0007669"/>
    <property type="project" value="UniProtKB-EC"/>
</dbReference>
<dbReference type="Pfam" id="PF08282">
    <property type="entry name" value="Hydrolase_3"/>
    <property type="match status" value="1"/>
</dbReference>
<dbReference type="Proteomes" id="UP000177010">
    <property type="component" value="Unassembled WGS sequence"/>
</dbReference>
<accession>A0A1E7XHA4</accession>